<feature type="compositionally biased region" description="Polar residues" evidence="1">
    <location>
        <begin position="255"/>
        <end position="268"/>
    </location>
</feature>
<keyword evidence="5" id="KW-1185">Reference proteome</keyword>
<dbReference type="EMBL" id="CAOQHR010000006">
    <property type="protein sequence ID" value="CAI6335736.1"/>
    <property type="molecule type" value="Genomic_DNA"/>
</dbReference>
<keyword evidence="2" id="KW-0812">Transmembrane</keyword>
<keyword evidence="2" id="KW-0472">Membrane</keyword>
<feature type="compositionally biased region" description="Low complexity" evidence="1">
    <location>
        <begin position="197"/>
        <end position="208"/>
    </location>
</feature>
<accession>A0A9W4XSA9</accession>
<feature type="region of interest" description="Disordered" evidence="1">
    <location>
        <begin position="171"/>
        <end position="208"/>
    </location>
</feature>
<reference evidence="4" key="1">
    <citation type="submission" date="2023-01" db="EMBL/GenBank/DDBJ databases">
        <authorList>
            <person name="Van Ghelder C."/>
            <person name="Rancurel C."/>
        </authorList>
    </citation>
    <scope>NUCLEOTIDE SEQUENCE</scope>
    <source>
        <strain evidence="4">CNCM I-4278</strain>
    </source>
</reference>
<feature type="signal peptide" evidence="3">
    <location>
        <begin position="1"/>
        <end position="19"/>
    </location>
</feature>
<evidence type="ECO:0000256" key="1">
    <source>
        <dbReference type="SAM" id="MobiDB-lite"/>
    </source>
</evidence>
<protein>
    <submittedName>
        <fullName evidence="4">Uncharacterized protein</fullName>
    </submittedName>
</protein>
<keyword evidence="3" id="KW-0732">Signal</keyword>
<name>A0A9W4XSA9_9PLEO</name>
<sequence length="349" mass="37484">MHSLIHLATILTLSSRTLSDCFFPNGDRSFSDTICNPDALVSSCCYDNQACLSNGLCVSDPLDAQKARIHRGTCSDKTWKSGNCPRSCLSVEDNGAPVYPCNQTGTDSYCCFDNCKCNDDTFETFKFPDLDVYTVTIIGAAFTQTHQSSTSSSSTPSSSTVASISTHDAPVPVATSASNPVEASNLPLSSDAAAAPTSSGEPSQSTSSVTIGVGVGVSVGAALLLGAGAFFFFWRRGKNKEQQQQQQQHDHHHQNFANNPYANDTAASTHGIPNYSEMDNNEAPVPYFPTQKYAHYASESPVAPSQRSINDEHLFNTPPVELASNPRSDPVELPASPSYNSKMEKKRPF</sequence>
<evidence type="ECO:0000256" key="3">
    <source>
        <dbReference type="SAM" id="SignalP"/>
    </source>
</evidence>
<feature type="region of interest" description="Disordered" evidence="1">
    <location>
        <begin position="241"/>
        <end position="349"/>
    </location>
</feature>
<dbReference type="AlphaFoldDB" id="A0A9W4XSA9"/>
<feature type="chain" id="PRO_5040728163" evidence="3">
    <location>
        <begin position="20"/>
        <end position="349"/>
    </location>
</feature>
<dbReference type="OrthoDB" id="5215637at2759"/>
<feature type="compositionally biased region" description="Polar residues" evidence="1">
    <location>
        <begin position="175"/>
        <end position="188"/>
    </location>
</feature>
<proteinExistence type="predicted"/>
<evidence type="ECO:0000313" key="4">
    <source>
        <dbReference type="EMBL" id="CAI6335736.1"/>
    </source>
</evidence>
<feature type="transmembrane region" description="Helical" evidence="2">
    <location>
        <begin position="211"/>
        <end position="234"/>
    </location>
</feature>
<keyword evidence="2" id="KW-1133">Transmembrane helix</keyword>
<evidence type="ECO:0000256" key="2">
    <source>
        <dbReference type="SAM" id="Phobius"/>
    </source>
</evidence>
<gene>
    <name evidence="4" type="ORF">PDIGIT_LOCUS8821</name>
</gene>
<comment type="caution">
    <text evidence="4">The sequence shown here is derived from an EMBL/GenBank/DDBJ whole genome shotgun (WGS) entry which is preliminary data.</text>
</comment>
<evidence type="ECO:0000313" key="5">
    <source>
        <dbReference type="Proteomes" id="UP001152607"/>
    </source>
</evidence>
<organism evidence="4 5">
    <name type="scientific">Periconia digitata</name>
    <dbReference type="NCBI Taxonomy" id="1303443"/>
    <lineage>
        <taxon>Eukaryota</taxon>
        <taxon>Fungi</taxon>
        <taxon>Dikarya</taxon>
        <taxon>Ascomycota</taxon>
        <taxon>Pezizomycotina</taxon>
        <taxon>Dothideomycetes</taxon>
        <taxon>Pleosporomycetidae</taxon>
        <taxon>Pleosporales</taxon>
        <taxon>Massarineae</taxon>
        <taxon>Periconiaceae</taxon>
        <taxon>Periconia</taxon>
    </lineage>
</organism>
<dbReference type="Proteomes" id="UP001152607">
    <property type="component" value="Unassembled WGS sequence"/>
</dbReference>